<comment type="similarity">
    <text evidence="1">Belongs to the bacterial ribosomal protein bL34 family.</text>
</comment>
<dbReference type="GO" id="GO:0003735">
    <property type="term" value="F:structural constituent of ribosome"/>
    <property type="evidence" value="ECO:0007669"/>
    <property type="project" value="InterPro"/>
</dbReference>
<evidence type="ECO:0000256" key="2">
    <source>
        <dbReference type="ARBA" id="ARBA00022980"/>
    </source>
</evidence>
<keyword evidence="4" id="KW-0934">Plastid</keyword>
<keyword evidence="3" id="KW-0687">Ribonucleoprotein</keyword>
<dbReference type="Pfam" id="PF00468">
    <property type="entry name" value="Ribosomal_L34"/>
    <property type="match status" value="1"/>
</dbReference>
<sequence>MSKGTKLKKLRKSGFRARIKTVSGRRIIKLKRKKQKYQISVS</sequence>
<dbReference type="GO" id="GO:0006412">
    <property type="term" value="P:translation"/>
    <property type="evidence" value="ECO:0007669"/>
    <property type="project" value="InterPro"/>
</dbReference>
<dbReference type="GO" id="GO:1990904">
    <property type="term" value="C:ribonucleoprotein complex"/>
    <property type="evidence" value="ECO:0007669"/>
    <property type="project" value="UniProtKB-KW"/>
</dbReference>
<dbReference type="InterPro" id="IPR000271">
    <property type="entry name" value="Ribosomal_bL34"/>
</dbReference>
<dbReference type="GeneID" id="30511639"/>
<evidence type="ECO:0000313" key="4">
    <source>
        <dbReference type="EMBL" id="AMJ16866.1"/>
    </source>
</evidence>
<proteinExistence type="inferred from homology"/>
<dbReference type="Gene3D" id="1.10.287.3980">
    <property type="match status" value="1"/>
</dbReference>
<gene>
    <name evidence="4" type="primary">rpl34</name>
</gene>
<reference evidence="4" key="1">
    <citation type="submission" date="2015-07" db="EMBL/GenBank/DDBJ databases">
        <title>Molecular Investigation of Pacific North American Membranoptera.</title>
        <authorList>
            <person name="Hughey J.R."/>
            <person name="Hommersand M.H."/>
            <person name="Miller K.A."/>
            <person name="Fuller T."/>
            <person name="Lin S.-M."/>
            <person name="Gabrielson P.W."/>
        </authorList>
    </citation>
    <scope>NUCLEOTIDE SEQUENCE</scope>
</reference>
<dbReference type="EMBL" id="KT266849">
    <property type="protein sequence ID" value="AMJ16866.1"/>
    <property type="molecule type" value="Genomic_DNA"/>
</dbReference>
<dbReference type="GO" id="GO:0005840">
    <property type="term" value="C:ribosome"/>
    <property type="evidence" value="ECO:0007669"/>
    <property type="project" value="UniProtKB-KW"/>
</dbReference>
<evidence type="ECO:0000256" key="1">
    <source>
        <dbReference type="ARBA" id="ARBA00010111"/>
    </source>
</evidence>
<accession>A0A1I9KQH1</accession>
<dbReference type="RefSeq" id="YP_009326609.1">
    <property type="nucleotide sequence ID" value="NC_032041.1"/>
</dbReference>
<evidence type="ECO:0000256" key="3">
    <source>
        <dbReference type="ARBA" id="ARBA00023274"/>
    </source>
</evidence>
<dbReference type="AlphaFoldDB" id="A0A1I9KQH1"/>
<geneLocation type="plastid" evidence="4"/>
<organism evidence="4">
    <name type="scientific">Membranoptera platyphylla</name>
    <dbReference type="NCBI Taxonomy" id="1204437"/>
    <lineage>
        <taxon>Eukaryota</taxon>
        <taxon>Rhodophyta</taxon>
        <taxon>Florideophyceae</taxon>
        <taxon>Rhodymeniophycidae</taxon>
        <taxon>Ceramiales</taxon>
        <taxon>Delesseriaceae</taxon>
        <taxon>Membranoptera</taxon>
    </lineage>
</organism>
<protein>
    <submittedName>
        <fullName evidence="4">50S ribosomal protein L34</fullName>
    </submittedName>
</protein>
<keyword evidence="2 4" id="KW-0689">Ribosomal protein</keyword>
<name>A0A1I9KQH1_9FLOR</name>